<organism evidence="3 4">
    <name type="scientific">Lacihabitans lacunae</name>
    <dbReference type="NCBI Taxonomy" id="1028214"/>
    <lineage>
        <taxon>Bacteria</taxon>
        <taxon>Pseudomonadati</taxon>
        <taxon>Bacteroidota</taxon>
        <taxon>Cytophagia</taxon>
        <taxon>Cytophagales</taxon>
        <taxon>Leadbetterellaceae</taxon>
        <taxon>Lacihabitans</taxon>
    </lineage>
</organism>
<dbReference type="Proteomes" id="UP001595616">
    <property type="component" value="Unassembled WGS sequence"/>
</dbReference>
<evidence type="ECO:0000313" key="4">
    <source>
        <dbReference type="Proteomes" id="UP001595616"/>
    </source>
</evidence>
<dbReference type="Pfam" id="PF13568">
    <property type="entry name" value="OMP_b-brl_2"/>
    <property type="match status" value="1"/>
</dbReference>
<gene>
    <name evidence="3" type="ORF">ACFOOI_20410</name>
</gene>
<keyword evidence="4" id="KW-1185">Reference proteome</keyword>
<feature type="signal peptide" evidence="1">
    <location>
        <begin position="1"/>
        <end position="18"/>
    </location>
</feature>
<feature type="chain" id="PRO_5047539051" evidence="1">
    <location>
        <begin position="19"/>
        <end position="276"/>
    </location>
</feature>
<sequence length="276" mass="31465">MRKTLLLISLFLSKMAFSQVVESDSVRKSMVADTSIAEPMLLEKPDLSVFDTLSYAEEYKRDIWRFTIGVRGGLSRGRYTLQEETINKVGSTGLPVLDENGKVVKNRFINNATFNSGYNVGLVFRFVRGSFYTQPEIGFSQKAGRFDILNNDGSLYKRVNGKINAIDIPILVGIRFRDARFFFGPTVNFAYKMNSEMKSALKEYTQESKLNHEFFTRPIMNFMVGLGFEFKNMFFDLRYEKGLNSYTQETLGSSNSPAPFKLLVDGIHLNIGFLKK</sequence>
<dbReference type="RefSeq" id="WP_379839945.1">
    <property type="nucleotide sequence ID" value="NZ_JBHRYQ010000001.1"/>
</dbReference>
<proteinExistence type="predicted"/>
<reference evidence="4" key="1">
    <citation type="journal article" date="2019" name="Int. J. Syst. Evol. Microbiol.">
        <title>The Global Catalogue of Microorganisms (GCM) 10K type strain sequencing project: providing services to taxonomists for standard genome sequencing and annotation.</title>
        <authorList>
            <consortium name="The Broad Institute Genomics Platform"/>
            <consortium name="The Broad Institute Genome Sequencing Center for Infectious Disease"/>
            <person name="Wu L."/>
            <person name="Ma J."/>
        </authorList>
    </citation>
    <scope>NUCLEOTIDE SEQUENCE [LARGE SCALE GENOMIC DNA]</scope>
    <source>
        <strain evidence="4">CECT 7956</strain>
    </source>
</reference>
<dbReference type="EMBL" id="JBHRYQ010000001">
    <property type="protein sequence ID" value="MFC3813039.1"/>
    <property type="molecule type" value="Genomic_DNA"/>
</dbReference>
<comment type="caution">
    <text evidence="3">The sequence shown here is derived from an EMBL/GenBank/DDBJ whole genome shotgun (WGS) entry which is preliminary data.</text>
</comment>
<keyword evidence="1" id="KW-0732">Signal</keyword>
<feature type="domain" description="Outer membrane protein beta-barrel" evidence="2">
    <location>
        <begin position="65"/>
        <end position="246"/>
    </location>
</feature>
<name>A0ABV7Z0F4_9BACT</name>
<dbReference type="InterPro" id="IPR025665">
    <property type="entry name" value="Beta-barrel_OMP_2"/>
</dbReference>
<protein>
    <submittedName>
        <fullName evidence="3">Porin family protein</fullName>
    </submittedName>
</protein>
<evidence type="ECO:0000256" key="1">
    <source>
        <dbReference type="SAM" id="SignalP"/>
    </source>
</evidence>
<accession>A0ABV7Z0F4</accession>
<evidence type="ECO:0000259" key="2">
    <source>
        <dbReference type="Pfam" id="PF13568"/>
    </source>
</evidence>
<evidence type="ECO:0000313" key="3">
    <source>
        <dbReference type="EMBL" id="MFC3813039.1"/>
    </source>
</evidence>